<protein>
    <submittedName>
        <fullName evidence="1">Uncharacterized protein DUF2399</fullName>
    </submittedName>
</protein>
<sequence>MISDRWNDYLQNEILKSGECLEDDAIHHTGFELEIPVIRKTARLLRRVALLQVAGSNQKLTDVPDQLLKVFHSPLVKKNLEQLQPYISQERDIIGYLHQGLLIKETRYKADERTVDSVYYRMGLSLYEHLLARDRAKVNEAHKQVADWLLSWERAKEQTVIHCEASTEKLQAFLTLQNYLDDIALRCHMVSDLQQLEVLESSLTVHPEWKWRFKKNLLFAEFLVAFYQLLPRTAFDFKEIGAAYFRAIGGSKVFDTYKKDFLEKLEELVGCPLHILGVVSLGAITPIFFSGELEGQKKGSADRVYYPYGSVHATTDLAVYHYHFQTTARTIWLTENRAIITRMSAESDFLQQTQSLIIGVDGQVRSGHRKLIEQLVARSQSLKEIIVWHDFDPAGYQIGQTIWQLLSPFTHCKIKWIVPTELETGKKTVISTWNEYEKHMQSYLLTQRMEQEEQAGGSDEWRIWMEN</sequence>
<evidence type="ECO:0000313" key="2">
    <source>
        <dbReference type="Proteomes" id="UP000245634"/>
    </source>
</evidence>
<dbReference type="Proteomes" id="UP000245634">
    <property type="component" value="Unassembled WGS sequence"/>
</dbReference>
<dbReference type="EMBL" id="QGGL01000036">
    <property type="protein sequence ID" value="PWK03965.1"/>
    <property type="molecule type" value="Genomic_DNA"/>
</dbReference>
<dbReference type="GO" id="GO:0005694">
    <property type="term" value="C:chromosome"/>
    <property type="evidence" value="ECO:0007669"/>
    <property type="project" value="InterPro"/>
</dbReference>
<dbReference type="Gene3D" id="3.40.1360.10">
    <property type="match status" value="1"/>
</dbReference>
<keyword evidence="2" id="KW-1185">Reference proteome</keyword>
<organism evidence="1 2">
    <name type="scientific">Tumebacillus permanentifrigoris</name>
    <dbReference type="NCBI Taxonomy" id="378543"/>
    <lineage>
        <taxon>Bacteria</taxon>
        <taxon>Bacillati</taxon>
        <taxon>Bacillota</taxon>
        <taxon>Bacilli</taxon>
        <taxon>Bacillales</taxon>
        <taxon>Alicyclobacillaceae</taxon>
        <taxon>Tumebacillus</taxon>
    </lineage>
</organism>
<dbReference type="InterPro" id="IPR036078">
    <property type="entry name" value="Spo11/TopoVI_A_sf"/>
</dbReference>
<reference evidence="1 2" key="1">
    <citation type="submission" date="2018-05" db="EMBL/GenBank/DDBJ databases">
        <title>Genomic Encyclopedia of Type Strains, Phase IV (KMG-IV): sequencing the most valuable type-strain genomes for metagenomic binning, comparative biology and taxonomic classification.</title>
        <authorList>
            <person name="Goeker M."/>
        </authorList>
    </citation>
    <scope>NUCLEOTIDE SEQUENCE [LARGE SCALE GENOMIC DNA]</scope>
    <source>
        <strain evidence="1 2">DSM 18773</strain>
    </source>
</reference>
<dbReference type="SUPFAM" id="SSF56726">
    <property type="entry name" value="DNA topoisomerase IV, alpha subunit"/>
    <property type="match status" value="1"/>
</dbReference>
<name>A0A316DPD9_9BACL</name>
<comment type="caution">
    <text evidence="1">The sequence shown here is derived from an EMBL/GenBank/DDBJ whole genome shotgun (WGS) entry which is preliminary data.</text>
</comment>
<proteinExistence type="predicted"/>
<dbReference type="AlphaFoldDB" id="A0A316DPD9"/>
<gene>
    <name evidence="1" type="ORF">C7459_1365</name>
</gene>
<evidence type="ECO:0000313" key="1">
    <source>
        <dbReference type="EMBL" id="PWK03965.1"/>
    </source>
</evidence>
<accession>A0A316DPD9</accession>
<dbReference type="GO" id="GO:0003677">
    <property type="term" value="F:DNA binding"/>
    <property type="evidence" value="ECO:0007669"/>
    <property type="project" value="InterPro"/>
</dbReference>
<dbReference type="RefSeq" id="WP_170119615.1">
    <property type="nucleotide sequence ID" value="NZ_QGGL01000036.1"/>
</dbReference>
<dbReference type="CDD" id="cd00188">
    <property type="entry name" value="TOPRIM"/>
    <property type="match status" value="1"/>
</dbReference>